<dbReference type="AlphaFoldDB" id="A0A146LEG5"/>
<accession>A0A146LEG5</accession>
<organism evidence="2">
    <name type="scientific">Lygus hesperus</name>
    <name type="common">Western plant bug</name>
    <dbReference type="NCBI Taxonomy" id="30085"/>
    <lineage>
        <taxon>Eukaryota</taxon>
        <taxon>Metazoa</taxon>
        <taxon>Ecdysozoa</taxon>
        <taxon>Arthropoda</taxon>
        <taxon>Hexapoda</taxon>
        <taxon>Insecta</taxon>
        <taxon>Pterygota</taxon>
        <taxon>Neoptera</taxon>
        <taxon>Paraneoptera</taxon>
        <taxon>Hemiptera</taxon>
        <taxon>Heteroptera</taxon>
        <taxon>Panheteroptera</taxon>
        <taxon>Cimicomorpha</taxon>
        <taxon>Miridae</taxon>
        <taxon>Mirini</taxon>
        <taxon>Lygus</taxon>
    </lineage>
</organism>
<protein>
    <submittedName>
        <fullName evidence="2">Uncharacterized protein</fullName>
    </submittedName>
</protein>
<feature type="non-terminal residue" evidence="2">
    <location>
        <position position="1"/>
    </location>
</feature>
<name>A0A146LEG5_LYGHE</name>
<proteinExistence type="predicted"/>
<feature type="compositionally biased region" description="Acidic residues" evidence="1">
    <location>
        <begin position="1"/>
        <end position="22"/>
    </location>
</feature>
<feature type="compositionally biased region" description="Low complexity" evidence="1">
    <location>
        <begin position="60"/>
        <end position="71"/>
    </location>
</feature>
<evidence type="ECO:0000313" key="2">
    <source>
        <dbReference type="EMBL" id="JAQ06608.1"/>
    </source>
</evidence>
<feature type="compositionally biased region" description="Acidic residues" evidence="1">
    <location>
        <begin position="96"/>
        <end position="106"/>
    </location>
</feature>
<feature type="compositionally biased region" description="Acidic residues" evidence="1">
    <location>
        <begin position="38"/>
        <end position="49"/>
    </location>
</feature>
<gene>
    <name evidence="2" type="ORF">g.10595</name>
</gene>
<feature type="region of interest" description="Disordered" evidence="1">
    <location>
        <begin position="1"/>
        <end position="106"/>
    </location>
</feature>
<sequence length="106" mass="10917">DDEDDEDGDDEDEDDDDDDDDTPVSSVSAQPAPSVVVEPEDASPDDELNAVENAEGASSADGTAVDAAEDAVVVKDPTEVAASATNTVYEPAGQPAEDDDDDDDDD</sequence>
<reference evidence="2" key="1">
    <citation type="journal article" date="2016" name="Gigascience">
        <title>De novo construction of an expanded transcriptome assembly for the western tarnished plant bug, Lygus hesperus.</title>
        <authorList>
            <person name="Tassone E.E."/>
            <person name="Geib S.M."/>
            <person name="Hall B."/>
            <person name="Fabrick J.A."/>
            <person name="Brent C.S."/>
            <person name="Hull J.J."/>
        </authorList>
    </citation>
    <scope>NUCLEOTIDE SEQUENCE</scope>
</reference>
<evidence type="ECO:0000256" key="1">
    <source>
        <dbReference type="SAM" id="MobiDB-lite"/>
    </source>
</evidence>
<feature type="non-terminal residue" evidence="2">
    <location>
        <position position="106"/>
    </location>
</feature>
<dbReference type="EMBL" id="GDHC01012021">
    <property type="protein sequence ID" value="JAQ06608.1"/>
    <property type="molecule type" value="Transcribed_RNA"/>
</dbReference>
<feature type="compositionally biased region" description="Low complexity" evidence="1">
    <location>
        <begin position="23"/>
        <end position="37"/>
    </location>
</feature>